<protein>
    <submittedName>
        <fullName evidence="4">Class II aldolase/adducin family protein</fullName>
    </submittedName>
</protein>
<dbReference type="RefSeq" id="WP_130478378.1">
    <property type="nucleotide sequence ID" value="NZ_SFCC01000015.1"/>
</dbReference>
<dbReference type="InterPro" id="IPR050197">
    <property type="entry name" value="Aldolase_class_II_sugar_metab"/>
</dbReference>
<reference evidence="4 5" key="1">
    <citation type="submission" date="2019-02" db="EMBL/GenBank/DDBJ databases">
        <title>Draft genome sequence of Amycolatopsis sp. 8-3EHSu isolated from roots of Suaeda maritima.</title>
        <authorList>
            <person name="Duangmal K."/>
            <person name="Chantavorakit T."/>
        </authorList>
    </citation>
    <scope>NUCLEOTIDE SEQUENCE [LARGE SCALE GENOMIC DNA]</scope>
    <source>
        <strain evidence="4 5">8-3EHSu</strain>
    </source>
</reference>
<sequence>MREARLRELVWQAGRILDRLGLVDYLGHTSARIPGTDRVIVKPKHSPKIRGMASLRPDDLVVVDLDGNLADGEHRPPAEVFIHTEIYRARPDVTAIVHTHQPAATTAGVLGVPILPTLHVPATFVPADPPTWPCPLLVDNPARGRELAEHLGDQRFCHLQGHGIVSVAGDVREAVVGAAMLEQLAEVALRAEQTGRTPRVITDAEIAVLRGQLAGVDGRWAYYLDLANSAISSSV</sequence>
<dbReference type="GO" id="GO:0016832">
    <property type="term" value="F:aldehyde-lyase activity"/>
    <property type="evidence" value="ECO:0007669"/>
    <property type="project" value="TreeGrafter"/>
</dbReference>
<keyword evidence="5" id="KW-1185">Reference proteome</keyword>
<name>A0A4V2EL97_9PSEU</name>
<dbReference type="AlphaFoldDB" id="A0A4V2EL97"/>
<proteinExistence type="predicted"/>
<comment type="caution">
    <text evidence="4">The sequence shown here is derived from an EMBL/GenBank/DDBJ whole genome shotgun (WGS) entry which is preliminary data.</text>
</comment>
<dbReference type="EMBL" id="SFCC01000015">
    <property type="protein sequence ID" value="RZQ60805.1"/>
    <property type="molecule type" value="Genomic_DNA"/>
</dbReference>
<accession>A0A4V2EL97</accession>
<organism evidence="4 5">
    <name type="scientific">Amycolatopsis suaedae</name>
    <dbReference type="NCBI Taxonomy" id="2510978"/>
    <lineage>
        <taxon>Bacteria</taxon>
        <taxon>Bacillati</taxon>
        <taxon>Actinomycetota</taxon>
        <taxon>Actinomycetes</taxon>
        <taxon>Pseudonocardiales</taxon>
        <taxon>Pseudonocardiaceae</taxon>
        <taxon>Amycolatopsis</taxon>
    </lineage>
</organism>
<gene>
    <name evidence="4" type="ORF">EWH70_27260</name>
</gene>
<dbReference type="GO" id="GO:0005829">
    <property type="term" value="C:cytosol"/>
    <property type="evidence" value="ECO:0007669"/>
    <property type="project" value="TreeGrafter"/>
</dbReference>
<feature type="domain" description="Class II aldolase/adducin N-terminal" evidence="3">
    <location>
        <begin position="8"/>
        <end position="189"/>
    </location>
</feature>
<keyword evidence="1" id="KW-0479">Metal-binding</keyword>
<evidence type="ECO:0000259" key="3">
    <source>
        <dbReference type="SMART" id="SM01007"/>
    </source>
</evidence>
<dbReference type="SUPFAM" id="SSF53639">
    <property type="entry name" value="AraD/HMP-PK domain-like"/>
    <property type="match status" value="1"/>
</dbReference>
<evidence type="ECO:0000313" key="4">
    <source>
        <dbReference type="EMBL" id="RZQ60805.1"/>
    </source>
</evidence>
<dbReference type="InterPro" id="IPR001303">
    <property type="entry name" value="Aldolase_II/adducin_N"/>
</dbReference>
<evidence type="ECO:0000313" key="5">
    <source>
        <dbReference type="Proteomes" id="UP000292003"/>
    </source>
</evidence>
<dbReference type="Gene3D" id="3.40.225.10">
    <property type="entry name" value="Class II aldolase/adducin N-terminal domain"/>
    <property type="match status" value="1"/>
</dbReference>
<dbReference type="OrthoDB" id="3729465at2"/>
<evidence type="ECO:0000256" key="2">
    <source>
        <dbReference type="ARBA" id="ARBA00023239"/>
    </source>
</evidence>
<dbReference type="PANTHER" id="PTHR22789:SF0">
    <property type="entry name" value="3-OXO-TETRONATE 4-PHOSPHATE DECARBOXYLASE-RELATED"/>
    <property type="match status" value="1"/>
</dbReference>
<dbReference type="GO" id="GO:0046872">
    <property type="term" value="F:metal ion binding"/>
    <property type="evidence" value="ECO:0007669"/>
    <property type="project" value="UniProtKB-KW"/>
</dbReference>
<evidence type="ECO:0000256" key="1">
    <source>
        <dbReference type="ARBA" id="ARBA00022723"/>
    </source>
</evidence>
<dbReference type="SMART" id="SM01007">
    <property type="entry name" value="Aldolase_II"/>
    <property type="match status" value="1"/>
</dbReference>
<keyword evidence="2" id="KW-0456">Lyase</keyword>
<dbReference type="Pfam" id="PF00596">
    <property type="entry name" value="Aldolase_II"/>
    <property type="match status" value="1"/>
</dbReference>
<dbReference type="Proteomes" id="UP000292003">
    <property type="component" value="Unassembled WGS sequence"/>
</dbReference>
<dbReference type="GO" id="GO:0019323">
    <property type="term" value="P:pentose catabolic process"/>
    <property type="evidence" value="ECO:0007669"/>
    <property type="project" value="TreeGrafter"/>
</dbReference>
<dbReference type="InterPro" id="IPR036409">
    <property type="entry name" value="Aldolase_II/adducin_N_sf"/>
</dbReference>
<dbReference type="PANTHER" id="PTHR22789">
    <property type="entry name" value="FUCULOSE PHOSPHATE ALDOLASE"/>
    <property type="match status" value="1"/>
</dbReference>